<dbReference type="EMBL" id="JBBPBN010000589">
    <property type="protein sequence ID" value="KAK8484217.1"/>
    <property type="molecule type" value="Genomic_DNA"/>
</dbReference>
<evidence type="ECO:0000313" key="2">
    <source>
        <dbReference type="EMBL" id="KAK8484217.1"/>
    </source>
</evidence>
<name>A0ABR1ZUW1_9ROSI</name>
<dbReference type="Proteomes" id="UP001396334">
    <property type="component" value="Unassembled WGS sequence"/>
</dbReference>
<protein>
    <submittedName>
        <fullName evidence="2">Uncharacterized protein</fullName>
    </submittedName>
</protein>
<sequence length="143" mass="15973">MDHTDEDSPVGKGDNSKRPRCQNPVPGSSGGLSLGWNDSISVVLRSYSSSHIDVMIDEGDGTDPWRCTGFYGPPEVQNKVISWQLLRSLNDCPNIPWCVMGNFNEILSVTEKQGALVRNEWQIRNFCDTLQDCSLFDMGYRGN</sequence>
<feature type="region of interest" description="Disordered" evidence="1">
    <location>
        <begin position="1"/>
        <end position="32"/>
    </location>
</feature>
<proteinExistence type="predicted"/>
<gene>
    <name evidence="2" type="ORF">V6N11_024353</name>
</gene>
<comment type="caution">
    <text evidence="2">The sequence shown here is derived from an EMBL/GenBank/DDBJ whole genome shotgun (WGS) entry which is preliminary data.</text>
</comment>
<evidence type="ECO:0000256" key="1">
    <source>
        <dbReference type="SAM" id="MobiDB-lite"/>
    </source>
</evidence>
<organism evidence="2 3">
    <name type="scientific">Hibiscus sabdariffa</name>
    <name type="common">roselle</name>
    <dbReference type="NCBI Taxonomy" id="183260"/>
    <lineage>
        <taxon>Eukaryota</taxon>
        <taxon>Viridiplantae</taxon>
        <taxon>Streptophyta</taxon>
        <taxon>Embryophyta</taxon>
        <taxon>Tracheophyta</taxon>
        <taxon>Spermatophyta</taxon>
        <taxon>Magnoliopsida</taxon>
        <taxon>eudicotyledons</taxon>
        <taxon>Gunneridae</taxon>
        <taxon>Pentapetalae</taxon>
        <taxon>rosids</taxon>
        <taxon>malvids</taxon>
        <taxon>Malvales</taxon>
        <taxon>Malvaceae</taxon>
        <taxon>Malvoideae</taxon>
        <taxon>Hibiscus</taxon>
    </lineage>
</organism>
<keyword evidence="3" id="KW-1185">Reference proteome</keyword>
<reference evidence="2 3" key="1">
    <citation type="journal article" date="2024" name="G3 (Bethesda)">
        <title>Genome assembly of Hibiscus sabdariffa L. provides insights into metabolisms of medicinal natural products.</title>
        <authorList>
            <person name="Kim T."/>
        </authorList>
    </citation>
    <scope>NUCLEOTIDE SEQUENCE [LARGE SCALE GENOMIC DNA]</scope>
    <source>
        <strain evidence="2">TK-2024</strain>
        <tissue evidence="2">Old leaves</tissue>
    </source>
</reference>
<dbReference type="Gene3D" id="3.60.10.10">
    <property type="entry name" value="Endonuclease/exonuclease/phosphatase"/>
    <property type="match status" value="1"/>
</dbReference>
<accession>A0ABR1ZUW1</accession>
<dbReference type="InterPro" id="IPR036691">
    <property type="entry name" value="Endo/exonu/phosph_ase_sf"/>
</dbReference>
<dbReference type="SUPFAM" id="SSF56219">
    <property type="entry name" value="DNase I-like"/>
    <property type="match status" value="1"/>
</dbReference>
<dbReference type="PANTHER" id="PTHR35218:SF9">
    <property type="entry name" value="ENDONUCLEASE_EXONUCLEASE_PHOSPHATASE DOMAIN-CONTAINING PROTEIN"/>
    <property type="match status" value="1"/>
</dbReference>
<dbReference type="PANTHER" id="PTHR35218">
    <property type="entry name" value="RNASE H DOMAIN-CONTAINING PROTEIN"/>
    <property type="match status" value="1"/>
</dbReference>
<evidence type="ECO:0000313" key="3">
    <source>
        <dbReference type="Proteomes" id="UP001396334"/>
    </source>
</evidence>